<evidence type="ECO:0000313" key="3">
    <source>
        <dbReference type="Proteomes" id="UP001152759"/>
    </source>
</evidence>
<protein>
    <submittedName>
        <fullName evidence="2">Uncharacterized protein</fullName>
    </submittedName>
</protein>
<feature type="compositionally biased region" description="Polar residues" evidence="1">
    <location>
        <begin position="169"/>
        <end position="184"/>
    </location>
</feature>
<name>A0A9P0ANX8_BEMTA</name>
<dbReference type="Proteomes" id="UP001152759">
    <property type="component" value="Chromosome 9"/>
</dbReference>
<feature type="region of interest" description="Disordered" evidence="1">
    <location>
        <begin position="570"/>
        <end position="624"/>
    </location>
</feature>
<feature type="region of interest" description="Disordered" evidence="1">
    <location>
        <begin position="383"/>
        <end position="406"/>
    </location>
</feature>
<proteinExistence type="predicted"/>
<evidence type="ECO:0000313" key="2">
    <source>
        <dbReference type="EMBL" id="CAH0395972.1"/>
    </source>
</evidence>
<accession>A0A9P0ANX8</accession>
<feature type="compositionally biased region" description="Basic and acidic residues" evidence="1">
    <location>
        <begin position="207"/>
        <end position="221"/>
    </location>
</feature>
<keyword evidence="3" id="KW-1185">Reference proteome</keyword>
<feature type="compositionally biased region" description="Basic and acidic residues" evidence="1">
    <location>
        <begin position="395"/>
        <end position="406"/>
    </location>
</feature>
<organism evidence="2 3">
    <name type="scientific">Bemisia tabaci</name>
    <name type="common">Sweetpotato whitefly</name>
    <name type="synonym">Aleurodes tabaci</name>
    <dbReference type="NCBI Taxonomy" id="7038"/>
    <lineage>
        <taxon>Eukaryota</taxon>
        <taxon>Metazoa</taxon>
        <taxon>Ecdysozoa</taxon>
        <taxon>Arthropoda</taxon>
        <taxon>Hexapoda</taxon>
        <taxon>Insecta</taxon>
        <taxon>Pterygota</taxon>
        <taxon>Neoptera</taxon>
        <taxon>Paraneoptera</taxon>
        <taxon>Hemiptera</taxon>
        <taxon>Sternorrhyncha</taxon>
        <taxon>Aleyrodoidea</taxon>
        <taxon>Aleyrodidae</taxon>
        <taxon>Aleyrodinae</taxon>
        <taxon>Bemisia</taxon>
    </lineage>
</organism>
<dbReference type="AlphaFoldDB" id="A0A9P0ANX8"/>
<feature type="region of interest" description="Disordered" evidence="1">
    <location>
        <begin position="340"/>
        <end position="371"/>
    </location>
</feature>
<reference evidence="2" key="1">
    <citation type="submission" date="2021-12" db="EMBL/GenBank/DDBJ databases">
        <authorList>
            <person name="King R."/>
        </authorList>
    </citation>
    <scope>NUCLEOTIDE SEQUENCE</scope>
</reference>
<sequence length="624" mass="70842">MRCSHCFEWVKRFKTGQEFVKDEEHGNRPSTATDICHVEEVRAKVLENGHFELFEQSNISEGSVRTILIEYVDTHRVSEPTTRQECLRECHNKHGHVLYKSLGVSPMLDGRFGDKKCECVMHVNLMDAVEKITGKATEFKELFENNSEEGMKWLIAHGFRVVHKNLQPRVQHSHSNTGNHSSDNTGKHSSRRTEKHSSSKTGRHSSSKTEKYSSSTTEKHSPVFYSSSNTEKPPPSSSTPSEVEEKQRAKAQCRSECHQTHGYVFFAGWYPITDGQLQGTECHCVISQPLIEVLEQLGHNKGQETWAVDLKNVSEKNPEEGKKWLENQGFKTCTTNPYPSGCHSPDSTRKHSSSTTGKHSSSNNGNHSSSKTKKHLKFRLPFFTSSSPSSPPSPPKKEDSRQSNCKEECHQKHGHWHIPHGSYSFPIMDGHLRDGKCECIIFHPFIAFLVKLGRENEHGTWAIDFETLFKKNPEEGMKWLEEKGFKRCATTYEECRAECHEKHGWVNIGVAAPILEGDFKDKKCKCVISPSLIRYLGERNFDPTKFTDLFKINPEEGMKWLEEKSFERCDANSDPSGCHSPDSPRNHSARTTGKHASPDQEPDASTSSRKRELVRTTGFKRSGQ</sequence>
<gene>
    <name evidence="2" type="ORF">BEMITA_LOCUS14092</name>
</gene>
<evidence type="ECO:0000256" key="1">
    <source>
        <dbReference type="SAM" id="MobiDB-lite"/>
    </source>
</evidence>
<feature type="compositionally biased region" description="Low complexity" evidence="1">
    <location>
        <begin position="353"/>
        <end position="369"/>
    </location>
</feature>
<dbReference type="EMBL" id="OU963870">
    <property type="protein sequence ID" value="CAH0395972.1"/>
    <property type="molecule type" value="Genomic_DNA"/>
</dbReference>
<feature type="region of interest" description="Disordered" evidence="1">
    <location>
        <begin position="169"/>
        <end position="250"/>
    </location>
</feature>